<evidence type="ECO:0000313" key="3">
    <source>
        <dbReference type="Proteomes" id="UP001056384"/>
    </source>
</evidence>
<evidence type="ECO:0000313" key="2">
    <source>
        <dbReference type="EMBL" id="USW50190.1"/>
    </source>
</evidence>
<reference evidence="2" key="1">
    <citation type="submission" date="2022-06" db="EMBL/GenBank/DDBJ databases">
        <title>Complete genome sequences of two strains of the flax pathogen Septoria linicola.</title>
        <authorList>
            <person name="Lapalu N."/>
            <person name="Simon A."/>
            <person name="Demenou B."/>
            <person name="Paumier D."/>
            <person name="Guillot M.-P."/>
            <person name="Gout L."/>
            <person name="Valade R."/>
        </authorList>
    </citation>
    <scope>NUCLEOTIDE SEQUENCE</scope>
    <source>
        <strain evidence="2">SE15195</strain>
    </source>
</reference>
<dbReference type="InterPro" id="IPR029063">
    <property type="entry name" value="SAM-dependent_MTases_sf"/>
</dbReference>
<name>A0A9Q9EGN9_9PEZI</name>
<organism evidence="2 3">
    <name type="scientific">Septoria linicola</name>
    <dbReference type="NCBI Taxonomy" id="215465"/>
    <lineage>
        <taxon>Eukaryota</taxon>
        <taxon>Fungi</taxon>
        <taxon>Dikarya</taxon>
        <taxon>Ascomycota</taxon>
        <taxon>Pezizomycotina</taxon>
        <taxon>Dothideomycetes</taxon>
        <taxon>Dothideomycetidae</taxon>
        <taxon>Mycosphaerellales</taxon>
        <taxon>Mycosphaerellaceae</taxon>
        <taxon>Septoria</taxon>
    </lineage>
</organism>
<dbReference type="InterPro" id="IPR053173">
    <property type="entry name" value="SAM-binding_MTase"/>
</dbReference>
<dbReference type="AlphaFoldDB" id="A0A9Q9EGN9"/>
<dbReference type="GO" id="GO:0032259">
    <property type="term" value="P:methylation"/>
    <property type="evidence" value="ECO:0007669"/>
    <property type="project" value="UniProtKB-KW"/>
</dbReference>
<dbReference type="CDD" id="cd02440">
    <property type="entry name" value="AdoMet_MTases"/>
    <property type="match status" value="1"/>
</dbReference>
<accession>A0A9Q9EGN9</accession>
<sequence>MGNFWSSAKNSDQWNFTEDELQARYFDTNDFKPSEIELEEYAGKRKTQKKAEAHCAYMIPTLLALAADKPNLRILDVGCGSGEITIDFAELCPSARVIGMDVSGAVLDSARVYAERRGVSNVTFVQGSVYDMPDEWTGTFDVVHAHQAVAHFPERVRAIRELVRVARKGGGGIVCMREGDLRTARFHPKEYGDLEECFGVIVEVHEGDGGAADAGRRLRDWAVEAGVKEEGIVATQSVWRYDTPKDERSMGVIGLDDVLKAFSRKAPWSWVASFAMLHGEVVVTVT</sequence>
<evidence type="ECO:0000259" key="1">
    <source>
        <dbReference type="Pfam" id="PF13847"/>
    </source>
</evidence>
<keyword evidence="3" id="KW-1185">Reference proteome</keyword>
<proteinExistence type="predicted"/>
<dbReference type="PANTHER" id="PTHR45128">
    <property type="entry name" value="METHYLTRANSFERASE TYPE 11"/>
    <property type="match status" value="1"/>
</dbReference>
<keyword evidence="2" id="KW-0489">Methyltransferase</keyword>
<protein>
    <submittedName>
        <fullName evidence="2">Methyltransferase domain-containing protein</fullName>
    </submittedName>
</protein>
<dbReference type="PANTHER" id="PTHR45128:SF1">
    <property type="entry name" value="S-ADENOSYLMETHIONINE-DEPENDENT METHYLTRANSFERASE RV2258C"/>
    <property type="match status" value="1"/>
</dbReference>
<dbReference type="InterPro" id="IPR025714">
    <property type="entry name" value="Methyltranfer_dom"/>
</dbReference>
<dbReference type="Gene3D" id="3.40.50.150">
    <property type="entry name" value="Vaccinia Virus protein VP39"/>
    <property type="match status" value="1"/>
</dbReference>
<dbReference type="EMBL" id="CP099419">
    <property type="protein sequence ID" value="USW50190.1"/>
    <property type="molecule type" value="Genomic_DNA"/>
</dbReference>
<dbReference type="Proteomes" id="UP001056384">
    <property type="component" value="Chromosome 2"/>
</dbReference>
<dbReference type="Pfam" id="PF13847">
    <property type="entry name" value="Methyltransf_31"/>
    <property type="match status" value="1"/>
</dbReference>
<gene>
    <name evidence="2" type="ORF">Slin15195_G035090</name>
</gene>
<feature type="domain" description="Methyltransferase" evidence="1">
    <location>
        <begin position="69"/>
        <end position="175"/>
    </location>
</feature>
<dbReference type="GO" id="GO:0008168">
    <property type="term" value="F:methyltransferase activity"/>
    <property type="evidence" value="ECO:0007669"/>
    <property type="project" value="UniProtKB-KW"/>
</dbReference>
<dbReference type="SUPFAM" id="SSF53335">
    <property type="entry name" value="S-adenosyl-L-methionine-dependent methyltransferases"/>
    <property type="match status" value="1"/>
</dbReference>
<keyword evidence="2" id="KW-0808">Transferase</keyword>